<accession>A0A174GAM9</accession>
<sequence length="173" mass="18664">MTKKQVGIIFTLLALIVCTAILGAKLNNGGLNDASDLAGALVEGEKDEDKDKETISQTDFFIDARSTRENNDASAIQGLKDVVENEKTSQSQKDAASAQITKITLRQSQQKTIETNIKNKGYSDAICEISDDSKKADIIVKSDNQLTEKEGAIIQEIVQSACGISDVNISVKK</sequence>
<dbReference type="GeneID" id="42775523"/>
<comment type="caution">
    <text evidence="1">The sequence shown here is derived from an EMBL/GenBank/DDBJ whole genome shotgun (WGS) entry which is preliminary data.</text>
</comment>
<dbReference type="RefSeq" id="WP_027097687.1">
    <property type="nucleotide sequence ID" value="NZ_CABHIH010000001.1"/>
</dbReference>
<proteinExistence type="predicted"/>
<reference evidence="1 2" key="1">
    <citation type="submission" date="2016-06" db="EMBL/GenBank/DDBJ databases">
        <authorList>
            <person name="Kjaerup R.B."/>
            <person name="Dalgaard T.S."/>
            <person name="Juul-Madsen H.R."/>
        </authorList>
    </citation>
    <scope>NUCLEOTIDE SEQUENCE [LARGE SCALE GENOMIC DNA]</scope>
    <source>
        <strain evidence="1 2">373-A1</strain>
    </source>
</reference>
<evidence type="ECO:0008006" key="3">
    <source>
        <dbReference type="Google" id="ProtNLM"/>
    </source>
</evidence>
<protein>
    <recommendedName>
        <fullName evidence="3">Stage III sporulation protein AH</fullName>
    </recommendedName>
</protein>
<dbReference type="Gene3D" id="1.10.287.4300">
    <property type="entry name" value="Stage III sporulation protein AH-like"/>
    <property type="match status" value="1"/>
</dbReference>
<dbReference type="InterPro" id="IPR038503">
    <property type="entry name" value="SpoIIIAH_sf"/>
</dbReference>
<organism evidence="1 2">
    <name type="scientific">Clostridium paraputrificum</name>
    <dbReference type="NCBI Taxonomy" id="29363"/>
    <lineage>
        <taxon>Bacteria</taxon>
        <taxon>Bacillati</taxon>
        <taxon>Bacillota</taxon>
        <taxon>Clostridia</taxon>
        <taxon>Eubacteriales</taxon>
        <taxon>Clostridiaceae</taxon>
        <taxon>Clostridium</taxon>
    </lineage>
</organism>
<evidence type="ECO:0000313" key="2">
    <source>
        <dbReference type="Proteomes" id="UP000092714"/>
    </source>
</evidence>
<dbReference type="AlphaFoldDB" id="A0A174GAM9"/>
<dbReference type="Proteomes" id="UP000092714">
    <property type="component" value="Unassembled WGS sequence"/>
</dbReference>
<dbReference type="Pfam" id="PF12685">
    <property type="entry name" value="SpoIIIAH"/>
    <property type="match status" value="1"/>
</dbReference>
<dbReference type="eggNOG" id="ENOG5032YS3">
    <property type="taxonomic scope" value="Bacteria"/>
</dbReference>
<name>A0A174GAM9_9CLOT</name>
<dbReference type="InterPro" id="IPR024232">
    <property type="entry name" value="SpoIIIAH"/>
</dbReference>
<dbReference type="EMBL" id="MAPZ01000010">
    <property type="protein sequence ID" value="OBY11977.1"/>
    <property type="molecule type" value="Genomic_DNA"/>
</dbReference>
<evidence type="ECO:0000313" key="1">
    <source>
        <dbReference type="EMBL" id="OBY11977.1"/>
    </source>
</evidence>
<dbReference type="OrthoDB" id="1707181at2"/>
<keyword evidence="2" id="KW-1185">Reference proteome</keyword>
<gene>
    <name evidence="1" type="ORF">CP373A1_03375</name>
</gene>